<evidence type="ECO:0000256" key="4">
    <source>
        <dbReference type="ARBA" id="ARBA00023295"/>
    </source>
</evidence>
<comment type="catalytic activity">
    <reaction evidence="5">
        <text>Hydrolysis of terminal, non-reducing alpha-D-galactose residues in alpha-D-galactosides, including galactose oligosaccharides, galactomannans and galactolipids.</text>
        <dbReference type="EC" id="3.2.1.22"/>
    </reaction>
</comment>
<evidence type="ECO:0000256" key="5">
    <source>
        <dbReference type="RuleBase" id="RU361168"/>
    </source>
</evidence>
<dbReference type="PANTHER" id="PTHR11452">
    <property type="entry name" value="ALPHA-GALACTOSIDASE/ALPHA-N-ACETYLGALACTOSAMINIDASE"/>
    <property type="match status" value="1"/>
</dbReference>
<keyword evidence="5" id="KW-1015">Disulfide bond</keyword>
<dbReference type="InterPro" id="IPR013785">
    <property type="entry name" value="Aldolase_TIM"/>
</dbReference>
<dbReference type="InterPro" id="IPR013780">
    <property type="entry name" value="Glyco_hydro_b"/>
</dbReference>
<dbReference type="FunFam" id="3.20.20.70:FF:000197">
    <property type="entry name" value="Alpha-galactosidase"/>
    <property type="match status" value="1"/>
</dbReference>
<keyword evidence="2" id="KW-0732">Signal</keyword>
<evidence type="ECO:0000313" key="8">
    <source>
        <dbReference type="Proteomes" id="UP000657006"/>
    </source>
</evidence>
<organism evidence="7 8">
    <name type="scientific">Bianquea renquensis</name>
    <dbReference type="NCBI Taxonomy" id="2763661"/>
    <lineage>
        <taxon>Bacteria</taxon>
        <taxon>Bacillati</taxon>
        <taxon>Bacillota</taxon>
        <taxon>Clostridia</taxon>
        <taxon>Eubacteriales</taxon>
        <taxon>Bianqueaceae</taxon>
        <taxon>Bianquea</taxon>
    </lineage>
</organism>
<evidence type="ECO:0000256" key="1">
    <source>
        <dbReference type="ARBA" id="ARBA00009743"/>
    </source>
</evidence>
<dbReference type="Gene3D" id="3.20.20.70">
    <property type="entry name" value="Aldolase class I"/>
    <property type="match status" value="1"/>
</dbReference>
<dbReference type="EC" id="3.2.1.22" evidence="5"/>
<keyword evidence="8" id="KW-1185">Reference proteome</keyword>
<dbReference type="SUPFAM" id="SSF51445">
    <property type="entry name" value="(Trans)glycosidases"/>
    <property type="match status" value="1"/>
</dbReference>
<comment type="similarity">
    <text evidence="1 5">Belongs to the glycosyl hydrolase 27 family.</text>
</comment>
<dbReference type="EMBL" id="JACRSQ010000017">
    <property type="protein sequence ID" value="MBC8544198.1"/>
    <property type="molecule type" value="Genomic_DNA"/>
</dbReference>
<dbReference type="RefSeq" id="WP_177715437.1">
    <property type="nucleotide sequence ID" value="NZ_JACRSQ010000017.1"/>
</dbReference>
<dbReference type="AlphaFoldDB" id="A0A926DUJ3"/>
<dbReference type="SUPFAM" id="SSF51011">
    <property type="entry name" value="Glycosyl hydrolase domain"/>
    <property type="match status" value="1"/>
</dbReference>
<dbReference type="InterPro" id="IPR017853">
    <property type="entry name" value="GH"/>
</dbReference>
<keyword evidence="3 5" id="KW-0378">Hydrolase</keyword>
<sequence>MYVARPPMGWNSWNTFGENIDESLIRETADAMVDTGLRDAGYTYLVIDDCWSQKERGPQGELRADERKFPNGMKAVADYVHSKGLKFGMYSCDGVLTCAGYPGSYGHEFQDARTFAEWGVDFLKYDNCYKTKSMNGELLYRRMSMALKASGRDILFSACNWGSEQSWNWMRSAGADMYRSTGDIQDNFESVRNIAESQVDKLCCSAPGCFNDLDMLVVGMYGKGNVGVGGCNDAEYRSHFAMWCLFGVPLMIGCDIRNMTPQTASLLLNKELIAIDQDPEVRPPYVLTGPGTSKVEPMFFRHLSGGEYAMAGFNLTDKPRDVHFMFTETGLPTDPSVAFELTDVFTGERVGVYNEHLCVPIGPHDCAMFRAKLIVR</sequence>
<proteinExistence type="inferred from homology"/>
<dbReference type="PANTHER" id="PTHR11452:SF75">
    <property type="entry name" value="ALPHA-GALACTOSIDASE MEL1"/>
    <property type="match status" value="1"/>
</dbReference>
<protein>
    <recommendedName>
        <fullName evidence="5">Alpha-galactosidase</fullName>
        <ecNumber evidence="5">3.2.1.22</ecNumber>
    </recommendedName>
    <alternativeName>
        <fullName evidence="5">Melibiase</fullName>
    </alternativeName>
</protein>
<dbReference type="GO" id="GO:0005975">
    <property type="term" value="P:carbohydrate metabolic process"/>
    <property type="evidence" value="ECO:0007669"/>
    <property type="project" value="InterPro"/>
</dbReference>
<reference evidence="7" key="1">
    <citation type="submission" date="2020-08" db="EMBL/GenBank/DDBJ databases">
        <title>Genome public.</title>
        <authorList>
            <person name="Liu C."/>
            <person name="Sun Q."/>
        </authorList>
    </citation>
    <scope>NUCLEOTIDE SEQUENCE</scope>
    <source>
        <strain evidence="7">NSJ-32</strain>
    </source>
</reference>
<evidence type="ECO:0000259" key="6">
    <source>
        <dbReference type="Pfam" id="PF17801"/>
    </source>
</evidence>
<dbReference type="InterPro" id="IPR002241">
    <property type="entry name" value="Glyco_hydro_27"/>
</dbReference>
<dbReference type="InterPro" id="IPR041233">
    <property type="entry name" value="Melibiase_C"/>
</dbReference>
<evidence type="ECO:0000256" key="2">
    <source>
        <dbReference type="ARBA" id="ARBA00022729"/>
    </source>
</evidence>
<dbReference type="Pfam" id="PF17801">
    <property type="entry name" value="Melibiase_C"/>
    <property type="match status" value="1"/>
</dbReference>
<name>A0A926DUJ3_9FIRM</name>
<dbReference type="PRINTS" id="PR00740">
    <property type="entry name" value="GLHYDRLASE27"/>
</dbReference>
<dbReference type="Proteomes" id="UP000657006">
    <property type="component" value="Unassembled WGS sequence"/>
</dbReference>
<accession>A0A926DUJ3</accession>
<dbReference type="GO" id="GO:0004557">
    <property type="term" value="F:alpha-galactosidase activity"/>
    <property type="evidence" value="ECO:0007669"/>
    <property type="project" value="UniProtKB-EC"/>
</dbReference>
<feature type="domain" description="Alpha galactosidase C-terminal" evidence="6">
    <location>
        <begin position="299"/>
        <end position="370"/>
    </location>
</feature>
<dbReference type="Gene3D" id="2.60.40.1180">
    <property type="entry name" value="Golgi alpha-mannosidase II"/>
    <property type="match status" value="1"/>
</dbReference>
<evidence type="ECO:0000256" key="3">
    <source>
        <dbReference type="ARBA" id="ARBA00022801"/>
    </source>
</evidence>
<comment type="caution">
    <text evidence="7">The sequence shown here is derived from an EMBL/GenBank/DDBJ whole genome shotgun (WGS) entry which is preliminary data.</text>
</comment>
<dbReference type="Pfam" id="PF16499">
    <property type="entry name" value="Melibiase_2"/>
    <property type="match status" value="1"/>
</dbReference>
<evidence type="ECO:0000313" key="7">
    <source>
        <dbReference type="EMBL" id="MBC8544198.1"/>
    </source>
</evidence>
<gene>
    <name evidence="7" type="ORF">H8730_11685</name>
</gene>
<dbReference type="CDD" id="cd14792">
    <property type="entry name" value="GH27"/>
    <property type="match status" value="1"/>
</dbReference>
<keyword evidence="4 5" id="KW-0326">Glycosidase</keyword>